<evidence type="ECO:0008006" key="3">
    <source>
        <dbReference type="Google" id="ProtNLM"/>
    </source>
</evidence>
<keyword evidence="1" id="KW-0472">Membrane</keyword>
<keyword evidence="1" id="KW-1133">Transmembrane helix</keyword>
<feature type="transmembrane region" description="Helical" evidence="1">
    <location>
        <begin position="92"/>
        <end position="117"/>
    </location>
</feature>
<gene>
    <name evidence="2" type="ORF">OCBIM_22008241mg</name>
</gene>
<dbReference type="STRING" id="37653.A0A0L8FTL9"/>
<feature type="transmembrane region" description="Helical" evidence="1">
    <location>
        <begin position="124"/>
        <end position="141"/>
    </location>
</feature>
<evidence type="ECO:0000256" key="1">
    <source>
        <dbReference type="SAM" id="Phobius"/>
    </source>
</evidence>
<dbReference type="PANTHER" id="PTHR11360">
    <property type="entry name" value="MONOCARBOXYLATE TRANSPORTER"/>
    <property type="match status" value="1"/>
</dbReference>
<accession>A0A0L8FTL9</accession>
<feature type="transmembrane region" description="Helical" evidence="1">
    <location>
        <begin position="181"/>
        <end position="201"/>
    </location>
</feature>
<evidence type="ECO:0000313" key="2">
    <source>
        <dbReference type="EMBL" id="KOF68047.1"/>
    </source>
</evidence>
<dbReference type="SUPFAM" id="SSF103473">
    <property type="entry name" value="MFS general substrate transporter"/>
    <property type="match status" value="1"/>
</dbReference>
<dbReference type="InterPro" id="IPR050327">
    <property type="entry name" value="Proton-linked_MCT"/>
</dbReference>
<dbReference type="GO" id="GO:0008028">
    <property type="term" value="F:monocarboxylic acid transmembrane transporter activity"/>
    <property type="evidence" value="ECO:0007669"/>
    <property type="project" value="TreeGrafter"/>
</dbReference>
<dbReference type="EMBL" id="KQ426602">
    <property type="protein sequence ID" value="KOF68047.1"/>
    <property type="molecule type" value="Genomic_DNA"/>
</dbReference>
<dbReference type="InterPro" id="IPR011701">
    <property type="entry name" value="MFS"/>
</dbReference>
<dbReference type="Pfam" id="PF07690">
    <property type="entry name" value="MFS_1"/>
    <property type="match status" value="1"/>
</dbReference>
<reference evidence="2" key="1">
    <citation type="submission" date="2015-07" db="EMBL/GenBank/DDBJ databases">
        <title>MeaNS - Measles Nucleotide Surveillance Program.</title>
        <authorList>
            <person name="Tran T."/>
            <person name="Druce J."/>
        </authorList>
    </citation>
    <scope>NUCLEOTIDE SEQUENCE</scope>
    <source>
        <strain evidence="2">UCB-OBI-ISO-001</strain>
        <tissue evidence="2">Gonad</tissue>
    </source>
</reference>
<dbReference type="OrthoDB" id="2213137at2759"/>
<organism evidence="2">
    <name type="scientific">Octopus bimaculoides</name>
    <name type="common">California two-spotted octopus</name>
    <dbReference type="NCBI Taxonomy" id="37653"/>
    <lineage>
        <taxon>Eukaryota</taxon>
        <taxon>Metazoa</taxon>
        <taxon>Spiralia</taxon>
        <taxon>Lophotrochozoa</taxon>
        <taxon>Mollusca</taxon>
        <taxon>Cephalopoda</taxon>
        <taxon>Coleoidea</taxon>
        <taxon>Octopodiformes</taxon>
        <taxon>Octopoda</taxon>
        <taxon>Incirrata</taxon>
        <taxon>Octopodidae</taxon>
        <taxon>Octopus</taxon>
    </lineage>
</organism>
<feature type="transmembrane region" description="Helical" evidence="1">
    <location>
        <begin position="147"/>
        <end position="169"/>
    </location>
</feature>
<dbReference type="AlphaFoldDB" id="A0A0L8FTL9"/>
<name>A0A0L8FTL9_OCTBM</name>
<dbReference type="InterPro" id="IPR036259">
    <property type="entry name" value="MFS_trans_sf"/>
</dbReference>
<protein>
    <recommendedName>
        <fullName evidence="3">Major facilitator superfamily (MFS) profile domain-containing protein</fullName>
    </recommendedName>
</protein>
<keyword evidence="1" id="KW-0812">Transmembrane</keyword>
<sequence>MISRICNHQTDVFCCLWLKYQEKSLKRTLRQHLPKCTRPTSCFAMCLGYRNKLWSPQLTCECCGNILQATVVMYTFVPPLCVWSFGMSKQTAALLMLFLGLFATIGELLLGVFIDFFHFSSNKLYIFSLVVHVVTAILIPHCNRFEYMAPVVSVFGFVDGMSVSLRLILTTEIVGLEHSTKAFSVLSFFCGILFSASPPIYGLVFDTTQSFLAVFYGGGACSLIAIIFFMLIMYRNKIHEKRLQK</sequence>
<dbReference type="PANTHER" id="PTHR11360:SF284">
    <property type="entry name" value="EG:103B4.3 PROTEIN-RELATED"/>
    <property type="match status" value="1"/>
</dbReference>
<proteinExistence type="predicted"/>
<feature type="transmembrane region" description="Helical" evidence="1">
    <location>
        <begin position="213"/>
        <end position="234"/>
    </location>
</feature>
<dbReference type="Gene3D" id="1.20.1250.20">
    <property type="entry name" value="MFS general substrate transporter like domains"/>
    <property type="match status" value="1"/>
</dbReference>